<dbReference type="Proteomes" id="UP001228581">
    <property type="component" value="Unassembled WGS sequence"/>
</dbReference>
<evidence type="ECO:0000313" key="1">
    <source>
        <dbReference type="EMBL" id="MDJ1498599.1"/>
    </source>
</evidence>
<reference evidence="1 2" key="1">
    <citation type="submission" date="2023-05" db="EMBL/GenBank/DDBJ databases">
        <authorList>
            <person name="Zhang X."/>
        </authorList>
    </citation>
    <scope>NUCLEOTIDE SEQUENCE [LARGE SCALE GENOMIC DNA]</scope>
    <source>
        <strain evidence="1 2">DM2B3-1</strain>
    </source>
</reference>
<protein>
    <recommendedName>
        <fullName evidence="3">Lipoprotein</fullName>
    </recommendedName>
</protein>
<keyword evidence="2" id="KW-1185">Reference proteome</keyword>
<comment type="caution">
    <text evidence="1">The sequence shown here is derived from an EMBL/GenBank/DDBJ whole genome shotgun (WGS) entry which is preliminary data.</text>
</comment>
<organism evidence="1 2">
    <name type="scientific">Xanthocytophaga flava</name>
    <dbReference type="NCBI Taxonomy" id="3048013"/>
    <lineage>
        <taxon>Bacteria</taxon>
        <taxon>Pseudomonadati</taxon>
        <taxon>Bacteroidota</taxon>
        <taxon>Cytophagia</taxon>
        <taxon>Cytophagales</taxon>
        <taxon>Rhodocytophagaceae</taxon>
        <taxon>Xanthocytophaga</taxon>
    </lineage>
</organism>
<evidence type="ECO:0008006" key="3">
    <source>
        <dbReference type="Google" id="ProtNLM"/>
    </source>
</evidence>
<sequence length="131" mass="15311">MLNIDTLTNFITLNRLIKNPIFTSVLFMVVFTSCGKILCGDIPEKLQRRVDQVDKIYGANIKAEPIPCEMRYINIRLKTAEYDTTIFDSMHKILYDVDKKEGWMTLIVFDKDNKYLFSHSFNNKIYKGSDL</sequence>
<dbReference type="EMBL" id="JASJOT010000051">
    <property type="protein sequence ID" value="MDJ1498599.1"/>
    <property type="molecule type" value="Genomic_DNA"/>
</dbReference>
<proteinExistence type="predicted"/>
<name>A0ABT7CXV3_9BACT</name>
<gene>
    <name evidence="1" type="ORF">QNI19_37035</name>
</gene>
<dbReference type="RefSeq" id="WP_314005129.1">
    <property type="nucleotide sequence ID" value="NZ_JASJOT010000051.1"/>
</dbReference>
<accession>A0ABT7CXV3</accession>
<evidence type="ECO:0000313" key="2">
    <source>
        <dbReference type="Proteomes" id="UP001228581"/>
    </source>
</evidence>